<dbReference type="AlphaFoldDB" id="A0AAD7D7A2"/>
<evidence type="ECO:0000256" key="1">
    <source>
        <dbReference type="SAM" id="MobiDB-lite"/>
    </source>
</evidence>
<gene>
    <name evidence="2" type="ORF">B0H17DRAFT_1230139</name>
</gene>
<evidence type="ECO:0000313" key="3">
    <source>
        <dbReference type="Proteomes" id="UP001221757"/>
    </source>
</evidence>
<dbReference type="EMBL" id="JARKIE010000115">
    <property type="protein sequence ID" value="KAJ7681653.1"/>
    <property type="molecule type" value="Genomic_DNA"/>
</dbReference>
<reference evidence="2" key="1">
    <citation type="submission" date="2023-03" db="EMBL/GenBank/DDBJ databases">
        <title>Massive genome expansion in bonnet fungi (Mycena s.s.) driven by repeated elements and novel gene families across ecological guilds.</title>
        <authorList>
            <consortium name="Lawrence Berkeley National Laboratory"/>
            <person name="Harder C.B."/>
            <person name="Miyauchi S."/>
            <person name="Viragh M."/>
            <person name="Kuo A."/>
            <person name="Thoen E."/>
            <person name="Andreopoulos B."/>
            <person name="Lu D."/>
            <person name="Skrede I."/>
            <person name="Drula E."/>
            <person name="Henrissat B."/>
            <person name="Morin E."/>
            <person name="Kohler A."/>
            <person name="Barry K."/>
            <person name="LaButti K."/>
            <person name="Morin E."/>
            <person name="Salamov A."/>
            <person name="Lipzen A."/>
            <person name="Mereny Z."/>
            <person name="Hegedus B."/>
            <person name="Baldrian P."/>
            <person name="Stursova M."/>
            <person name="Weitz H."/>
            <person name="Taylor A."/>
            <person name="Grigoriev I.V."/>
            <person name="Nagy L.G."/>
            <person name="Martin F."/>
            <person name="Kauserud H."/>
        </authorList>
    </citation>
    <scope>NUCLEOTIDE SEQUENCE</scope>
    <source>
        <strain evidence="2">CBHHK067</strain>
    </source>
</reference>
<sequence length="503" mass="54528">MAELDPADKNSICTSHSTLYSLQPTTGAGSLPDCESDKLCARIAVLEESNLRTVELLRALSETCMVERARAKTGEKEHDGLLARVAALETSVAHERANLKAERAGFQMEQALLQSERAELDMNRFVYLYKPTNWQVFLTIPNNGSRAKAIESNHALLLVRGAALGASAANKGVTLDNGRERKALQVDSEHINVDMMGESLRMQLAPSEKAMGAAPASTPSCPAANHLTARLRSRLRDYGGRVQAPEQREDLPVATLGSLATYAHRATDDDDREPTINLDMTHDPPLERALAALPNADLSSPSLAAAAALSVCPPATNHATAPPAFCRNFQEKEEEDRECAPPRKRQKASSRNDLLPPPPETIPSPPALPDGYSLSDLSEPQTLPRAWFFAAANLARLCPRPRRTTSHLRANPQPRPTAFGVCLPAALLHDRQHEFALPPLGLALRCLFCRCLSFDCRCPVCTPSAPEASNRSVNPLSALLVLAQEGTPVWYVPGNGTKAEHVP</sequence>
<organism evidence="2 3">
    <name type="scientific">Mycena rosella</name>
    <name type="common">Pink bonnet</name>
    <name type="synonym">Agaricus rosellus</name>
    <dbReference type="NCBI Taxonomy" id="1033263"/>
    <lineage>
        <taxon>Eukaryota</taxon>
        <taxon>Fungi</taxon>
        <taxon>Dikarya</taxon>
        <taxon>Basidiomycota</taxon>
        <taxon>Agaricomycotina</taxon>
        <taxon>Agaricomycetes</taxon>
        <taxon>Agaricomycetidae</taxon>
        <taxon>Agaricales</taxon>
        <taxon>Marasmiineae</taxon>
        <taxon>Mycenaceae</taxon>
        <taxon>Mycena</taxon>
    </lineage>
</organism>
<feature type="compositionally biased region" description="Pro residues" evidence="1">
    <location>
        <begin position="355"/>
        <end position="368"/>
    </location>
</feature>
<comment type="caution">
    <text evidence="2">The sequence shown here is derived from an EMBL/GenBank/DDBJ whole genome shotgun (WGS) entry which is preliminary data.</text>
</comment>
<proteinExistence type="predicted"/>
<evidence type="ECO:0000313" key="2">
    <source>
        <dbReference type="EMBL" id="KAJ7681653.1"/>
    </source>
</evidence>
<protein>
    <submittedName>
        <fullName evidence="2">Uncharacterized protein</fullName>
    </submittedName>
</protein>
<accession>A0AAD7D7A2</accession>
<feature type="region of interest" description="Disordered" evidence="1">
    <location>
        <begin position="332"/>
        <end position="375"/>
    </location>
</feature>
<dbReference type="Proteomes" id="UP001221757">
    <property type="component" value="Unassembled WGS sequence"/>
</dbReference>
<name>A0AAD7D7A2_MYCRO</name>
<keyword evidence="3" id="KW-1185">Reference proteome</keyword>